<feature type="region of interest" description="Disordered" evidence="1">
    <location>
        <begin position="185"/>
        <end position="211"/>
    </location>
</feature>
<evidence type="ECO:0000313" key="3">
    <source>
        <dbReference type="Proteomes" id="UP000265618"/>
    </source>
</evidence>
<comment type="caution">
    <text evidence="2">The sequence shown here is derived from an EMBL/GenBank/DDBJ whole genome shotgun (WGS) entry which is preliminary data.</text>
</comment>
<gene>
    <name evidence="2" type="ORF">KIPB_008694</name>
</gene>
<dbReference type="Proteomes" id="UP000265618">
    <property type="component" value="Unassembled WGS sequence"/>
</dbReference>
<name>A0A9K3D119_9EUKA</name>
<protein>
    <submittedName>
        <fullName evidence="2">Uncharacterized protein</fullName>
    </submittedName>
</protein>
<proteinExistence type="predicted"/>
<sequence length="226" mass="25725">MSQQNSQLYDHWVYTPDRDCDKEGERPTGCWDQWAKVPCGLTHKSGCVVYEETLYVSCKANRAYEQFLRKDWFGITRNTHKSRNEIGEREVGYEKDGWVELTSVPANVGSEVSLLRVGTHILGTYYWLNGRVFVYNTETSKWLTTLTLPRDNQGLSLSLAEACLIAPHTILAINVQGEASVWFNMRPSDTSGDEESERGVDTESGVDAPPHSKTGFMSRIMRMFRQ</sequence>
<keyword evidence="3" id="KW-1185">Reference proteome</keyword>
<dbReference type="EMBL" id="BDIP01002754">
    <property type="protein sequence ID" value="GIQ86776.1"/>
    <property type="molecule type" value="Genomic_DNA"/>
</dbReference>
<evidence type="ECO:0000313" key="2">
    <source>
        <dbReference type="EMBL" id="GIQ86776.1"/>
    </source>
</evidence>
<accession>A0A9K3D119</accession>
<reference evidence="2 3" key="1">
    <citation type="journal article" date="2018" name="PLoS ONE">
        <title>The draft genome of Kipferlia bialata reveals reductive genome evolution in fornicate parasites.</title>
        <authorList>
            <person name="Tanifuji G."/>
            <person name="Takabayashi S."/>
            <person name="Kume K."/>
            <person name="Takagi M."/>
            <person name="Nakayama T."/>
            <person name="Kamikawa R."/>
            <person name="Inagaki Y."/>
            <person name="Hashimoto T."/>
        </authorList>
    </citation>
    <scope>NUCLEOTIDE SEQUENCE [LARGE SCALE GENOMIC DNA]</scope>
    <source>
        <strain evidence="2">NY0173</strain>
    </source>
</reference>
<evidence type="ECO:0000256" key="1">
    <source>
        <dbReference type="SAM" id="MobiDB-lite"/>
    </source>
</evidence>
<dbReference type="AlphaFoldDB" id="A0A9K3D119"/>
<organism evidence="2 3">
    <name type="scientific">Kipferlia bialata</name>
    <dbReference type="NCBI Taxonomy" id="797122"/>
    <lineage>
        <taxon>Eukaryota</taxon>
        <taxon>Metamonada</taxon>
        <taxon>Carpediemonas-like organisms</taxon>
        <taxon>Kipferlia</taxon>
    </lineage>
</organism>